<protein>
    <submittedName>
        <fullName evidence="1">Uncharacterized protein</fullName>
    </submittedName>
</protein>
<evidence type="ECO:0000313" key="2">
    <source>
        <dbReference type="Proteomes" id="UP000018144"/>
    </source>
</evidence>
<sequence length="72" mass="8634">MPPHLYHLCMDIGNLRQATYEGNWSEVYKILDEAENVYGQWWINCTKPARQVRITEESIEDVEEAVLKEWRH</sequence>
<evidence type="ECO:0000313" key="1">
    <source>
        <dbReference type="EMBL" id="CCX05944.1"/>
    </source>
</evidence>
<reference evidence="1 2" key="1">
    <citation type="journal article" date="2013" name="PLoS Genet.">
        <title>The genome and development-dependent transcriptomes of Pyronema confluens: a window into fungal evolution.</title>
        <authorList>
            <person name="Traeger S."/>
            <person name="Altegoer F."/>
            <person name="Freitag M."/>
            <person name="Gabaldon T."/>
            <person name="Kempken F."/>
            <person name="Kumar A."/>
            <person name="Marcet-Houben M."/>
            <person name="Poggeler S."/>
            <person name="Stajich J.E."/>
            <person name="Nowrousian M."/>
        </authorList>
    </citation>
    <scope>NUCLEOTIDE SEQUENCE [LARGE SCALE GENOMIC DNA]</scope>
    <source>
        <strain evidence="2">CBS 100304</strain>
        <tissue evidence="1">Vegetative mycelium</tissue>
    </source>
</reference>
<dbReference type="EMBL" id="HF935277">
    <property type="protein sequence ID" value="CCX05944.1"/>
    <property type="molecule type" value="Genomic_DNA"/>
</dbReference>
<gene>
    <name evidence="1" type="ORF">PCON_05531</name>
</gene>
<name>U4L1H2_PYROM</name>
<accession>U4L1H2</accession>
<dbReference type="AlphaFoldDB" id="U4L1H2"/>
<proteinExistence type="predicted"/>
<keyword evidence="2" id="KW-1185">Reference proteome</keyword>
<dbReference type="Proteomes" id="UP000018144">
    <property type="component" value="Unassembled WGS sequence"/>
</dbReference>
<organism evidence="1 2">
    <name type="scientific">Pyronema omphalodes (strain CBS 100304)</name>
    <name type="common">Pyronema confluens</name>
    <dbReference type="NCBI Taxonomy" id="1076935"/>
    <lineage>
        <taxon>Eukaryota</taxon>
        <taxon>Fungi</taxon>
        <taxon>Dikarya</taxon>
        <taxon>Ascomycota</taxon>
        <taxon>Pezizomycotina</taxon>
        <taxon>Pezizomycetes</taxon>
        <taxon>Pezizales</taxon>
        <taxon>Pyronemataceae</taxon>
        <taxon>Pyronema</taxon>
    </lineage>
</organism>